<dbReference type="AlphaFoldDB" id="A0A0S4IPZ9"/>
<accession>A0A0S4IPZ9</accession>
<keyword evidence="3" id="KW-1185">Reference proteome</keyword>
<proteinExistence type="predicted"/>
<dbReference type="EMBL" id="CYKH01000445">
    <property type="protein sequence ID" value="CUF91244.1"/>
    <property type="molecule type" value="Genomic_DNA"/>
</dbReference>
<protein>
    <submittedName>
        <fullName evidence="2">Uncharacterized protein</fullName>
    </submittedName>
</protein>
<evidence type="ECO:0000313" key="3">
    <source>
        <dbReference type="Proteomes" id="UP000051952"/>
    </source>
</evidence>
<feature type="compositionally biased region" description="Polar residues" evidence="1">
    <location>
        <begin position="60"/>
        <end position="76"/>
    </location>
</feature>
<evidence type="ECO:0000256" key="1">
    <source>
        <dbReference type="SAM" id="MobiDB-lite"/>
    </source>
</evidence>
<feature type="compositionally biased region" description="Low complexity" evidence="1">
    <location>
        <begin position="26"/>
        <end position="39"/>
    </location>
</feature>
<organism evidence="2 3">
    <name type="scientific">Bodo saltans</name>
    <name type="common">Flagellated protozoan</name>
    <dbReference type="NCBI Taxonomy" id="75058"/>
    <lineage>
        <taxon>Eukaryota</taxon>
        <taxon>Discoba</taxon>
        <taxon>Euglenozoa</taxon>
        <taxon>Kinetoplastea</taxon>
        <taxon>Metakinetoplastina</taxon>
        <taxon>Eubodonida</taxon>
        <taxon>Bodonidae</taxon>
        <taxon>Bodo</taxon>
    </lineage>
</organism>
<name>A0A0S4IPZ9_BODSA</name>
<feature type="region of interest" description="Disordered" evidence="1">
    <location>
        <begin position="125"/>
        <end position="150"/>
    </location>
</feature>
<dbReference type="VEuPathDB" id="TriTrypDB:BSAL_67105"/>
<dbReference type="Proteomes" id="UP000051952">
    <property type="component" value="Unassembled WGS sequence"/>
</dbReference>
<evidence type="ECO:0000313" key="2">
    <source>
        <dbReference type="EMBL" id="CUF91244.1"/>
    </source>
</evidence>
<reference evidence="3" key="1">
    <citation type="submission" date="2015-09" db="EMBL/GenBank/DDBJ databases">
        <authorList>
            <consortium name="Pathogen Informatics"/>
        </authorList>
    </citation>
    <scope>NUCLEOTIDE SEQUENCE [LARGE SCALE GENOMIC DNA]</scope>
    <source>
        <strain evidence="3">Lake Konstanz</strain>
    </source>
</reference>
<sequence length="1020" mass="109989">MGTTASVPSGDSAAPTVKNNNRSIYAPSSRSASPQPARSNDGSRSGVISFKDTPAEPHQQHSAQKAAQTQSHDQSFSTTAAALNAVSLKRAAKAVMEISHANATGAQRVDILRRNLMGARLSVVSPQQLQSTTAAGNPRQEQSSKATAAASQRGGGSLTLASLKALPFVQAIQNIFEGKDLETFLSDLSTSDLVDYITHHYTHIQSDDRKLSLVGQRLANIGATSEEQAPLSTVRFRDAMLSLAVSAKKVETVFWIATAMMAVSASAHNTRLFSYRPLRNALVHLAWQAKSPPTIEVVCSLFARFGEVAAAGYSGCEGSGGGDLLLFSTPAVRDAFVCMADYAVSSSSIVAWATALLHLMANGKEGERAFTVAEIRTVIYKVARSVDSIESMVALTGLITSFVFSLQGKQLMNSRVTVETMLHLAAYASAAEAVESWCRALLHFASIEENRHLCMTKTIHDGLVQLAPFAETCGAIEWFCRLVAGLALSQELEALLCTREIRRALRQLSTITRHIVNSLRLQKSRVTSKLVSPRVPQLSPVVHDSDDANSEHAATNAALWICNVIINLTSSSDAHKARFSHEDVRDLLLDLSILLPTSLSREVAGMMPPLLLTVHHHPTTSVHSHHHHHPSSPPPALITAMSHVVYNITRFVEKPHLFAVRPFRSLLFGLSRDARDSATALYLLGSIVAITVDDENRIACGDGKMKDCLVTLADVVSGAEAALRWWKSISQICVLEVNRSNFSLGDEMMIKALLKCMRASKSPEAVVAMGKAMDVLFSSHYRDDDNGRHRMYPSSTPGIFSSPVGQSISPPLTGRMVGEQGSSSGGGALGQVLSTSSHLRASSVSPNLTAAAYGLPVTDLRDALLAVRQHATTGDAVSWMSRSLFALAIANGGDQGQFGCSQLCTREVHDAVVFLAQHASHSDAVRWLCKFLNLLGRDYSFRELLASKNLQKALLSGCKPHARTSDAVQFLCDALSLVTKCIEDATFSLEGNSEEGLGVTLDKVKEPRQRVYGSYFYQAP</sequence>
<feature type="region of interest" description="Disordered" evidence="1">
    <location>
        <begin position="1"/>
        <end position="76"/>
    </location>
</feature>
<gene>
    <name evidence="2" type="ORF">BSAL_67105</name>
</gene>